<evidence type="ECO:0000256" key="3">
    <source>
        <dbReference type="ARBA" id="ARBA00023134"/>
    </source>
</evidence>
<dbReference type="InterPro" id="IPR045058">
    <property type="entry name" value="GIMA/IAN/Toc"/>
</dbReference>
<dbReference type="InterPro" id="IPR006703">
    <property type="entry name" value="G_AIG1"/>
</dbReference>
<dbReference type="Ensembl" id="ENSPSIT00000000567.1">
    <property type="protein sequence ID" value="ENSPSIP00000000567.1"/>
    <property type="gene ID" value="ENSPSIG00000000567.1"/>
</dbReference>
<keyword evidence="6" id="KW-1185">Reference proteome</keyword>
<reference evidence="5" key="3">
    <citation type="submission" date="2025-08" db="UniProtKB">
        <authorList>
            <consortium name="Ensembl"/>
        </authorList>
    </citation>
    <scope>IDENTIFICATION</scope>
</reference>
<evidence type="ECO:0000313" key="6">
    <source>
        <dbReference type="Proteomes" id="UP000007267"/>
    </source>
</evidence>
<dbReference type="SUPFAM" id="SSF52540">
    <property type="entry name" value="P-loop containing nucleoside triphosphate hydrolases"/>
    <property type="match status" value="1"/>
</dbReference>
<dbReference type="Proteomes" id="UP000007267">
    <property type="component" value="Unassembled WGS sequence"/>
</dbReference>
<dbReference type="Pfam" id="PF04548">
    <property type="entry name" value="AIG1"/>
    <property type="match status" value="1"/>
</dbReference>
<reference evidence="5" key="4">
    <citation type="submission" date="2025-09" db="UniProtKB">
        <authorList>
            <consortium name="Ensembl"/>
        </authorList>
    </citation>
    <scope>IDENTIFICATION</scope>
</reference>
<dbReference type="GO" id="GO:0005525">
    <property type="term" value="F:GTP binding"/>
    <property type="evidence" value="ECO:0007669"/>
    <property type="project" value="UniProtKB-KW"/>
</dbReference>
<dbReference type="CDD" id="cd01852">
    <property type="entry name" value="AIG1"/>
    <property type="match status" value="1"/>
</dbReference>
<dbReference type="Gene3D" id="3.40.50.300">
    <property type="entry name" value="P-loop containing nucleotide triphosphate hydrolases"/>
    <property type="match status" value="1"/>
</dbReference>
<dbReference type="InterPro" id="IPR027417">
    <property type="entry name" value="P-loop_NTPase"/>
</dbReference>
<dbReference type="PANTHER" id="PTHR10903:SF182">
    <property type="entry name" value="GTPASE IMAP FAMILY MEMBER 4"/>
    <property type="match status" value="1"/>
</dbReference>
<organism evidence="5 6">
    <name type="scientific">Pelodiscus sinensis</name>
    <name type="common">Chinese softshell turtle</name>
    <name type="synonym">Trionyx sinensis</name>
    <dbReference type="NCBI Taxonomy" id="13735"/>
    <lineage>
        <taxon>Eukaryota</taxon>
        <taxon>Metazoa</taxon>
        <taxon>Chordata</taxon>
        <taxon>Craniata</taxon>
        <taxon>Vertebrata</taxon>
        <taxon>Euteleostomi</taxon>
        <taxon>Archelosauria</taxon>
        <taxon>Testudinata</taxon>
        <taxon>Testudines</taxon>
        <taxon>Cryptodira</taxon>
        <taxon>Trionychia</taxon>
        <taxon>Trionychidae</taxon>
        <taxon>Pelodiscus</taxon>
    </lineage>
</organism>
<sequence length="310" mass="34888">PTAPEDEEAQLRLILVGKTGAGKSATGNTLLGEKVFESRLSAKSVTAKCRKRASPWKGRKVVVVDTPGIFDTCVPVEDTCREISRCIALSSPGPHAIVLVVPLTRYTDEEKKAVTRIQGIFGAEAMRYMILLFTRKDDLDGHKLEDFLKEADSQGIGELVGKFGDRYCAFNNRATGEERDAQVDELLRMVEGMVKENGGTCYTNEMYQYTEKKLQEKTAELQKGYAEQLAREKEKIKREFEEQLCSGEKERPKGEKAIGDMKEVLKETKVRCLEQMEEVYAEKLAGLREEAENAIMQIILEVFEKIFAEV</sequence>
<dbReference type="AlphaFoldDB" id="K7EXQ7"/>
<reference evidence="6" key="2">
    <citation type="journal article" date="2013" name="Nat. Genet.">
        <title>The draft genomes of soft-shell turtle and green sea turtle yield insights into the development and evolution of the turtle-specific body plan.</title>
        <authorList>
            <person name="Wang Z."/>
            <person name="Pascual-Anaya J."/>
            <person name="Zadissa A."/>
            <person name="Li W."/>
            <person name="Niimura Y."/>
            <person name="Huang Z."/>
            <person name="Li C."/>
            <person name="White S."/>
            <person name="Xiong Z."/>
            <person name="Fang D."/>
            <person name="Wang B."/>
            <person name="Ming Y."/>
            <person name="Chen Y."/>
            <person name="Zheng Y."/>
            <person name="Kuraku S."/>
            <person name="Pignatelli M."/>
            <person name="Herrero J."/>
            <person name="Beal K."/>
            <person name="Nozawa M."/>
            <person name="Li Q."/>
            <person name="Wang J."/>
            <person name="Zhang H."/>
            <person name="Yu L."/>
            <person name="Shigenobu S."/>
            <person name="Wang J."/>
            <person name="Liu J."/>
            <person name="Flicek P."/>
            <person name="Searle S."/>
            <person name="Wang J."/>
            <person name="Kuratani S."/>
            <person name="Yin Y."/>
            <person name="Aken B."/>
            <person name="Zhang G."/>
            <person name="Irie N."/>
        </authorList>
    </citation>
    <scope>NUCLEOTIDE SEQUENCE [LARGE SCALE GENOMIC DNA]</scope>
    <source>
        <strain evidence="6">Daiwa-1</strain>
    </source>
</reference>
<keyword evidence="2" id="KW-0547">Nucleotide-binding</keyword>
<evidence type="ECO:0000256" key="2">
    <source>
        <dbReference type="ARBA" id="ARBA00022741"/>
    </source>
</evidence>
<dbReference type="PROSITE" id="PS51720">
    <property type="entry name" value="G_AIG1"/>
    <property type="match status" value="1"/>
</dbReference>
<comment type="similarity">
    <text evidence="1">Belongs to the TRAFAC class TrmE-Era-EngA-EngB-Septin-like GTPase superfamily. AIG1/Toc34/Toc159-like paraseptin GTPase family. IAN subfamily.</text>
</comment>
<dbReference type="STRING" id="13735.ENSPSIP00000000567"/>
<dbReference type="eggNOG" id="ENOG502R7PE">
    <property type="taxonomic scope" value="Eukaryota"/>
</dbReference>
<keyword evidence="3" id="KW-0342">GTP-binding</keyword>
<dbReference type="FunFam" id="3.40.50.300:FF:000366">
    <property type="entry name" value="GTPase, IMAP family member 2"/>
    <property type="match status" value="1"/>
</dbReference>
<dbReference type="PANTHER" id="PTHR10903">
    <property type="entry name" value="GTPASE, IMAP FAMILY MEMBER-RELATED"/>
    <property type="match status" value="1"/>
</dbReference>
<protein>
    <recommendedName>
        <fullName evidence="4">AIG1-type G domain-containing protein</fullName>
    </recommendedName>
</protein>
<dbReference type="GeneTree" id="ENSGT00940000159317"/>
<feature type="domain" description="AIG1-type G" evidence="4">
    <location>
        <begin position="8"/>
        <end position="211"/>
    </location>
</feature>
<evidence type="ECO:0000259" key="4">
    <source>
        <dbReference type="PROSITE" id="PS51720"/>
    </source>
</evidence>
<dbReference type="OMA" id="YLMEAPE"/>
<name>K7EXQ7_PELSI</name>
<evidence type="ECO:0000313" key="5">
    <source>
        <dbReference type="Ensembl" id="ENSPSIP00000000567.1"/>
    </source>
</evidence>
<proteinExistence type="inferred from homology"/>
<accession>K7EXQ7</accession>
<dbReference type="EMBL" id="AGCU01179116">
    <property type="status" value="NOT_ANNOTATED_CDS"/>
    <property type="molecule type" value="Genomic_DNA"/>
</dbReference>
<reference evidence="6" key="1">
    <citation type="submission" date="2011-10" db="EMBL/GenBank/DDBJ databases">
        <authorList>
            <consortium name="Soft-shell Turtle Genome Consortium"/>
        </authorList>
    </citation>
    <scope>NUCLEOTIDE SEQUENCE [LARGE SCALE GENOMIC DNA]</scope>
    <source>
        <strain evidence="6">Daiwa-1</strain>
    </source>
</reference>
<dbReference type="HOGENOM" id="CLU_010468_0_0_1"/>
<evidence type="ECO:0000256" key="1">
    <source>
        <dbReference type="ARBA" id="ARBA00008535"/>
    </source>
</evidence>